<keyword evidence="7 18" id="KW-0694">RNA-binding</keyword>
<dbReference type="NCBIfam" id="TIGR00342">
    <property type="entry name" value="tRNA uracil 4-sulfurtransferase ThiI"/>
    <property type="match status" value="1"/>
</dbReference>
<dbReference type="EC" id="2.8.1.4" evidence="13 18"/>
<evidence type="ECO:0000256" key="6">
    <source>
        <dbReference type="ARBA" id="ARBA00022840"/>
    </source>
</evidence>
<dbReference type="CDD" id="cd01712">
    <property type="entry name" value="PPase_ThiI"/>
    <property type="match status" value="1"/>
</dbReference>
<dbReference type="Pfam" id="PF02926">
    <property type="entry name" value="THUMP"/>
    <property type="match status" value="1"/>
</dbReference>
<dbReference type="FunFam" id="3.40.50.620:FF:000053">
    <property type="entry name" value="Probable tRNA sulfurtransferase"/>
    <property type="match status" value="1"/>
</dbReference>
<dbReference type="PANTHER" id="PTHR43209:SF1">
    <property type="entry name" value="TRNA SULFURTRANSFERASE"/>
    <property type="match status" value="1"/>
</dbReference>
<dbReference type="UniPathway" id="UPA00060"/>
<comment type="catalytic activity">
    <reaction evidence="10 18">
        <text>[ThiS sulfur-carrier protein]-C-terminal Gly-Gly-AMP + S-sulfanyl-L-cysteinyl-[cysteine desulfurase] + AH2 = [ThiS sulfur-carrier protein]-C-terminal-Gly-aminoethanethioate + L-cysteinyl-[cysteine desulfurase] + A + AMP + 2 H(+)</text>
        <dbReference type="Rhea" id="RHEA:43340"/>
        <dbReference type="Rhea" id="RHEA-COMP:12157"/>
        <dbReference type="Rhea" id="RHEA-COMP:12158"/>
        <dbReference type="Rhea" id="RHEA-COMP:12910"/>
        <dbReference type="Rhea" id="RHEA-COMP:19908"/>
        <dbReference type="ChEBI" id="CHEBI:13193"/>
        <dbReference type="ChEBI" id="CHEBI:15378"/>
        <dbReference type="ChEBI" id="CHEBI:17499"/>
        <dbReference type="ChEBI" id="CHEBI:29950"/>
        <dbReference type="ChEBI" id="CHEBI:61963"/>
        <dbReference type="ChEBI" id="CHEBI:90618"/>
        <dbReference type="ChEBI" id="CHEBI:232372"/>
        <dbReference type="ChEBI" id="CHEBI:456215"/>
    </reaction>
</comment>
<dbReference type="KEGG" id="xcl:G4Z02_00965"/>
<evidence type="ECO:0000256" key="11">
    <source>
        <dbReference type="ARBA" id="ARBA00058382"/>
    </source>
</evidence>
<comment type="function">
    <text evidence="11 18">Catalyzes the ATP-dependent transfer of a sulfur to tRNA to produce 4-thiouridine in position 8 of tRNAs, which functions as a near-UV photosensor. Also catalyzes the transfer of sulfur to the sulfur carrier protein ThiS, forming ThiS-thiocarboxylate. This is a step in the synthesis of thiazole, in the thiamine biosynthesis pathway. The sulfur is donated as persulfide by IscS.</text>
</comment>
<dbReference type="GO" id="GO:0005524">
    <property type="term" value="F:ATP binding"/>
    <property type="evidence" value="ECO:0007669"/>
    <property type="project" value="UniProtKB-UniRule"/>
</dbReference>
<dbReference type="PROSITE" id="PS51165">
    <property type="entry name" value="THUMP"/>
    <property type="match status" value="1"/>
</dbReference>
<evidence type="ECO:0000256" key="15">
    <source>
        <dbReference type="ARBA" id="ARBA00075337"/>
    </source>
</evidence>
<dbReference type="InterPro" id="IPR049961">
    <property type="entry name" value="ThiI_N"/>
</dbReference>
<keyword evidence="3 18" id="KW-0820">tRNA-binding</keyword>
<dbReference type="Proteomes" id="UP000514720">
    <property type="component" value="Chromosome"/>
</dbReference>
<keyword evidence="2 18" id="KW-0963">Cytoplasm</keyword>
<evidence type="ECO:0000256" key="9">
    <source>
        <dbReference type="ARBA" id="ARBA00050570"/>
    </source>
</evidence>
<name>A0A7L7KNP6_9MOLU</name>
<comment type="similarity">
    <text evidence="12 18">Belongs to the ThiI family.</text>
</comment>
<feature type="binding site" evidence="18">
    <location>
        <position position="297"/>
    </location>
    <ligand>
        <name>ATP</name>
        <dbReference type="ChEBI" id="CHEBI:30616"/>
    </ligand>
</feature>
<comment type="pathway">
    <text evidence="18">Cofactor biosynthesis; thiamine diphosphate biosynthesis.</text>
</comment>
<dbReference type="GO" id="GO:0052837">
    <property type="term" value="P:thiazole biosynthetic process"/>
    <property type="evidence" value="ECO:0007669"/>
    <property type="project" value="TreeGrafter"/>
</dbReference>
<evidence type="ECO:0000256" key="17">
    <source>
        <dbReference type="ARBA" id="ARBA00080570"/>
    </source>
</evidence>
<dbReference type="CDD" id="cd11716">
    <property type="entry name" value="THUMP_ThiI"/>
    <property type="match status" value="1"/>
</dbReference>
<dbReference type="InterPro" id="IPR020536">
    <property type="entry name" value="ThiI_AANH"/>
</dbReference>
<accession>A0A7L7KNP6</accession>
<reference evidence="20 21" key="1">
    <citation type="submission" date="2020-02" db="EMBL/GenBank/DDBJ databases">
        <authorList>
            <person name="Zheng R.K."/>
            <person name="Sun C.M."/>
        </authorList>
    </citation>
    <scope>NUCLEOTIDE SEQUENCE [LARGE SCALE GENOMIC DNA]</scope>
    <source>
        <strain evidence="21">zrk13</strain>
    </source>
</reference>
<dbReference type="InterPro" id="IPR003720">
    <property type="entry name" value="tRNA_STrfase"/>
</dbReference>
<dbReference type="PANTHER" id="PTHR43209">
    <property type="entry name" value="TRNA SULFURTRANSFERASE"/>
    <property type="match status" value="1"/>
</dbReference>
<organism evidence="20 21">
    <name type="scientific">Candidatus Xianfuyuplasma coldseepsis</name>
    <dbReference type="NCBI Taxonomy" id="2782163"/>
    <lineage>
        <taxon>Bacteria</taxon>
        <taxon>Bacillati</taxon>
        <taxon>Mycoplasmatota</taxon>
        <taxon>Mollicutes</taxon>
        <taxon>Candidatus Izemoplasmatales</taxon>
        <taxon>Candidatus Izemoplasmataceae</taxon>
        <taxon>Candidatus Xianfuyuplasma</taxon>
    </lineage>
</organism>
<keyword evidence="4 18" id="KW-0808">Transferase</keyword>
<dbReference type="GO" id="GO:0002937">
    <property type="term" value="P:tRNA 4-thiouridine biosynthesis"/>
    <property type="evidence" value="ECO:0007669"/>
    <property type="project" value="TreeGrafter"/>
</dbReference>
<dbReference type="GO" id="GO:0009229">
    <property type="term" value="P:thiamine diphosphate biosynthetic process"/>
    <property type="evidence" value="ECO:0007669"/>
    <property type="project" value="UniProtKB-UniRule"/>
</dbReference>
<keyword evidence="5 18" id="KW-0547">Nucleotide-binding</keyword>
<feature type="binding site" evidence="18">
    <location>
        <begin position="182"/>
        <end position="183"/>
    </location>
    <ligand>
        <name>ATP</name>
        <dbReference type="ChEBI" id="CHEBI:30616"/>
    </ligand>
</feature>
<dbReference type="HAMAP" id="MF_00021">
    <property type="entry name" value="ThiI"/>
    <property type="match status" value="1"/>
</dbReference>
<keyword evidence="8 18" id="KW-0784">Thiamine biosynthesis</keyword>
<evidence type="ECO:0000256" key="4">
    <source>
        <dbReference type="ARBA" id="ARBA00022679"/>
    </source>
</evidence>
<evidence type="ECO:0000256" key="16">
    <source>
        <dbReference type="ARBA" id="ARBA00077849"/>
    </source>
</evidence>
<keyword evidence="21" id="KW-1185">Reference proteome</keyword>
<evidence type="ECO:0000259" key="19">
    <source>
        <dbReference type="PROSITE" id="PS51165"/>
    </source>
</evidence>
<dbReference type="SUPFAM" id="SSF52402">
    <property type="entry name" value="Adenine nucleotide alpha hydrolases-like"/>
    <property type="match status" value="1"/>
</dbReference>
<evidence type="ECO:0000256" key="14">
    <source>
        <dbReference type="ARBA" id="ARBA00071867"/>
    </source>
</evidence>
<evidence type="ECO:0000256" key="7">
    <source>
        <dbReference type="ARBA" id="ARBA00022884"/>
    </source>
</evidence>
<dbReference type="InterPro" id="IPR054173">
    <property type="entry name" value="ThiI_fer"/>
</dbReference>
<gene>
    <name evidence="18 20" type="primary">thiI</name>
    <name evidence="20" type="ORF">G4Z02_00965</name>
</gene>
<dbReference type="SMART" id="SM00981">
    <property type="entry name" value="THUMP"/>
    <property type="match status" value="1"/>
</dbReference>
<evidence type="ECO:0000256" key="12">
    <source>
        <dbReference type="ARBA" id="ARBA00061472"/>
    </source>
</evidence>
<feature type="domain" description="THUMP" evidence="19">
    <location>
        <begin position="58"/>
        <end position="164"/>
    </location>
</feature>
<dbReference type="GO" id="GO:0009228">
    <property type="term" value="P:thiamine biosynthetic process"/>
    <property type="evidence" value="ECO:0007669"/>
    <property type="project" value="UniProtKB-KW"/>
</dbReference>
<dbReference type="InterPro" id="IPR049962">
    <property type="entry name" value="THUMP_ThiI"/>
</dbReference>
<evidence type="ECO:0000256" key="13">
    <source>
        <dbReference type="ARBA" id="ARBA00066827"/>
    </source>
</evidence>
<feature type="binding site" evidence="18">
    <location>
        <position position="288"/>
    </location>
    <ligand>
        <name>ATP</name>
        <dbReference type="ChEBI" id="CHEBI:30616"/>
    </ligand>
</feature>
<proteinExistence type="inferred from homology"/>
<feature type="binding site" evidence="18">
    <location>
        <position position="266"/>
    </location>
    <ligand>
        <name>ATP</name>
        <dbReference type="ChEBI" id="CHEBI:30616"/>
    </ligand>
</feature>
<dbReference type="GO" id="GO:0140741">
    <property type="term" value="F:tRNA-uracil-4 sulfurtransferase activity"/>
    <property type="evidence" value="ECO:0007669"/>
    <property type="project" value="UniProtKB-EC"/>
</dbReference>
<evidence type="ECO:0000256" key="1">
    <source>
        <dbReference type="ARBA" id="ARBA00004496"/>
    </source>
</evidence>
<evidence type="ECO:0000256" key="3">
    <source>
        <dbReference type="ARBA" id="ARBA00022555"/>
    </source>
</evidence>
<dbReference type="GO" id="GO:0005829">
    <property type="term" value="C:cytosol"/>
    <property type="evidence" value="ECO:0007669"/>
    <property type="project" value="TreeGrafter"/>
</dbReference>
<dbReference type="GO" id="GO:0000049">
    <property type="term" value="F:tRNA binding"/>
    <property type="evidence" value="ECO:0007669"/>
    <property type="project" value="UniProtKB-UniRule"/>
</dbReference>
<dbReference type="GO" id="GO:0004810">
    <property type="term" value="F:CCA tRNA nucleotidyltransferase activity"/>
    <property type="evidence" value="ECO:0007669"/>
    <property type="project" value="InterPro"/>
</dbReference>
<dbReference type="Gene3D" id="3.40.50.620">
    <property type="entry name" value="HUPs"/>
    <property type="match status" value="1"/>
</dbReference>
<sequence length="415" mass="47017">MYERILVRYGDLTLKGKNKKVFVERVNQLIREKVNNPHVKYEKNHDRLYIVLNGEHHEEIIASLDKVSGLSSYSFISKTSRDMESIKAKALEVVQGELGDKVVTFKVETKRADKTYPLQSPEISKEIAGHVLRNTETLLVDVHNPELTLFIEVRHHGAYLYCNKMKGMGGFPVGVAGKGLLMMSGGIDSPVAGFLAMKQGIEIECIHFESTPLTSIESAQKVIDLTEKLSHFAPKNKINLHMVPFKELHEQLLEYVPEAYNITIMRRMMYRISEQIAAKHRCLVLINGESVGQVASQTLQSMVAINDVTTMPVLRPLVTYDKLDIIDISNKIDCYDISVKPFEDCCTVYVPKKPTTSPKVYRCEYYETLFDYKPIIDKAVRDTKTFVIEAGSSRDITLEGFTIAEIPPKLTIPKE</sequence>
<evidence type="ECO:0000256" key="2">
    <source>
        <dbReference type="ARBA" id="ARBA00022490"/>
    </source>
</evidence>
<feature type="binding site" evidence="18">
    <location>
        <begin position="207"/>
        <end position="208"/>
    </location>
    <ligand>
        <name>ATP</name>
        <dbReference type="ChEBI" id="CHEBI:30616"/>
    </ligand>
</feature>
<evidence type="ECO:0000313" key="20">
    <source>
        <dbReference type="EMBL" id="QMS84371.1"/>
    </source>
</evidence>
<dbReference type="Gene3D" id="3.30.2130.30">
    <property type="match status" value="1"/>
</dbReference>
<evidence type="ECO:0000313" key="21">
    <source>
        <dbReference type="Proteomes" id="UP000514720"/>
    </source>
</evidence>
<evidence type="ECO:0000256" key="5">
    <source>
        <dbReference type="ARBA" id="ARBA00022741"/>
    </source>
</evidence>
<comment type="catalytic activity">
    <reaction evidence="9 18">
        <text>[ThiI sulfur-carrier protein]-S-sulfanyl-L-cysteine + a uridine in tRNA + 2 reduced [2Fe-2S]-[ferredoxin] + ATP + H(+) = [ThiI sulfur-carrier protein]-L-cysteine + a 4-thiouridine in tRNA + 2 oxidized [2Fe-2S]-[ferredoxin] + AMP + diphosphate</text>
        <dbReference type="Rhea" id="RHEA:24176"/>
        <dbReference type="Rhea" id="RHEA-COMP:10000"/>
        <dbReference type="Rhea" id="RHEA-COMP:10001"/>
        <dbReference type="Rhea" id="RHEA-COMP:13337"/>
        <dbReference type="Rhea" id="RHEA-COMP:13338"/>
        <dbReference type="Rhea" id="RHEA-COMP:13339"/>
        <dbReference type="Rhea" id="RHEA-COMP:13340"/>
        <dbReference type="ChEBI" id="CHEBI:15378"/>
        <dbReference type="ChEBI" id="CHEBI:29950"/>
        <dbReference type="ChEBI" id="CHEBI:30616"/>
        <dbReference type="ChEBI" id="CHEBI:33019"/>
        <dbReference type="ChEBI" id="CHEBI:33737"/>
        <dbReference type="ChEBI" id="CHEBI:33738"/>
        <dbReference type="ChEBI" id="CHEBI:61963"/>
        <dbReference type="ChEBI" id="CHEBI:65315"/>
        <dbReference type="ChEBI" id="CHEBI:136798"/>
        <dbReference type="ChEBI" id="CHEBI:456215"/>
        <dbReference type="EC" id="2.8.1.4"/>
    </reaction>
</comment>
<keyword evidence="6 18" id="KW-0067">ATP-binding</keyword>
<comment type="subcellular location">
    <subcellularLocation>
        <location evidence="1 18">Cytoplasm</location>
    </subcellularLocation>
</comment>
<protein>
    <recommendedName>
        <fullName evidence="14 18">Probable tRNA sulfurtransferase</fullName>
        <ecNumber evidence="13 18">2.8.1.4</ecNumber>
    </recommendedName>
    <alternativeName>
        <fullName evidence="15 18">Sulfur carrier protein ThiS sulfurtransferase</fullName>
    </alternativeName>
    <alternativeName>
        <fullName evidence="16 18">Thiamine biosynthesis protein ThiI</fullName>
    </alternativeName>
    <alternativeName>
        <fullName evidence="17 18">tRNA 4-thiouridine synthase</fullName>
    </alternativeName>
</protein>
<evidence type="ECO:0000256" key="8">
    <source>
        <dbReference type="ARBA" id="ARBA00022977"/>
    </source>
</evidence>
<dbReference type="Pfam" id="PF22025">
    <property type="entry name" value="ThiI_fer"/>
    <property type="match status" value="1"/>
</dbReference>
<dbReference type="Pfam" id="PF02568">
    <property type="entry name" value="ThiI"/>
    <property type="match status" value="1"/>
</dbReference>
<evidence type="ECO:0000256" key="18">
    <source>
        <dbReference type="HAMAP-Rule" id="MF_00021"/>
    </source>
</evidence>
<dbReference type="RefSeq" id="WP_258877982.1">
    <property type="nucleotide sequence ID" value="NZ_CP048914.1"/>
</dbReference>
<dbReference type="InterPro" id="IPR014729">
    <property type="entry name" value="Rossmann-like_a/b/a_fold"/>
</dbReference>
<dbReference type="SUPFAM" id="SSF143437">
    <property type="entry name" value="THUMP domain-like"/>
    <property type="match status" value="1"/>
</dbReference>
<dbReference type="AlphaFoldDB" id="A0A7L7KNP6"/>
<dbReference type="EMBL" id="CP048914">
    <property type="protein sequence ID" value="QMS84371.1"/>
    <property type="molecule type" value="Genomic_DNA"/>
</dbReference>
<dbReference type="InterPro" id="IPR004114">
    <property type="entry name" value="THUMP_dom"/>
</dbReference>
<dbReference type="InterPro" id="IPR050102">
    <property type="entry name" value="tRNA_sulfurtransferase_ThiI"/>
</dbReference>
<evidence type="ECO:0000256" key="10">
    <source>
        <dbReference type="ARBA" id="ARBA00052330"/>
    </source>
</evidence>